<dbReference type="Pfam" id="PF25954">
    <property type="entry name" value="Beta-barrel_RND_2"/>
    <property type="match status" value="1"/>
</dbReference>
<feature type="region of interest" description="Disordered" evidence="2">
    <location>
        <begin position="242"/>
        <end position="286"/>
    </location>
</feature>
<dbReference type="EMBL" id="PFMR01000361">
    <property type="protein sequence ID" value="PIZ14355.1"/>
    <property type="molecule type" value="Genomic_DNA"/>
</dbReference>
<reference evidence="6" key="1">
    <citation type="submission" date="2017-09" db="EMBL/GenBank/DDBJ databases">
        <title>Depth-based differentiation of microbial function through sediment-hosted aquifers and enrichment of novel symbionts in the deep terrestrial subsurface.</title>
        <authorList>
            <person name="Probst A.J."/>
            <person name="Ladd B."/>
            <person name="Jarett J.K."/>
            <person name="Geller-Mcgrath D.E."/>
            <person name="Sieber C.M.K."/>
            <person name="Emerson J.B."/>
            <person name="Anantharaman K."/>
            <person name="Thomas B.C."/>
            <person name="Malmstrom R."/>
            <person name="Stieglmeier M."/>
            <person name="Klingl A."/>
            <person name="Woyke T."/>
            <person name="Ryan C.M."/>
            <person name="Banfield J.F."/>
        </authorList>
    </citation>
    <scope>NUCLEOTIDE SEQUENCE [LARGE SCALE GENOMIC DNA]</scope>
</reference>
<dbReference type="InterPro" id="IPR058624">
    <property type="entry name" value="MdtA-like_HH"/>
</dbReference>
<dbReference type="GO" id="GO:0015562">
    <property type="term" value="F:efflux transmembrane transporter activity"/>
    <property type="evidence" value="ECO:0007669"/>
    <property type="project" value="TreeGrafter"/>
</dbReference>
<protein>
    <submittedName>
        <fullName evidence="5">Efflux RND transporter periplasmic adaptor subunit</fullName>
    </submittedName>
</protein>
<dbReference type="FunFam" id="2.40.30.170:FF:000010">
    <property type="entry name" value="Efflux RND transporter periplasmic adaptor subunit"/>
    <property type="match status" value="1"/>
</dbReference>
<dbReference type="NCBIfam" id="TIGR01730">
    <property type="entry name" value="RND_mfp"/>
    <property type="match status" value="1"/>
</dbReference>
<dbReference type="PANTHER" id="PTHR30469:SF33">
    <property type="entry name" value="SLR1207 PROTEIN"/>
    <property type="match status" value="1"/>
</dbReference>
<evidence type="ECO:0000256" key="1">
    <source>
        <dbReference type="ARBA" id="ARBA00009477"/>
    </source>
</evidence>
<dbReference type="AlphaFoldDB" id="A0A2M7S446"/>
<name>A0A2M7S446_9BACT</name>
<dbReference type="GO" id="GO:1990281">
    <property type="term" value="C:efflux pump complex"/>
    <property type="evidence" value="ECO:0007669"/>
    <property type="project" value="TreeGrafter"/>
</dbReference>
<evidence type="ECO:0000313" key="6">
    <source>
        <dbReference type="Proteomes" id="UP000229307"/>
    </source>
</evidence>
<dbReference type="Proteomes" id="UP000229307">
    <property type="component" value="Unassembled WGS sequence"/>
</dbReference>
<evidence type="ECO:0000259" key="4">
    <source>
        <dbReference type="Pfam" id="PF25954"/>
    </source>
</evidence>
<organism evidence="5 6">
    <name type="scientific">Candidatus Desantisbacteria bacterium CG_4_10_14_0_8_um_filter_48_22</name>
    <dbReference type="NCBI Taxonomy" id="1974543"/>
    <lineage>
        <taxon>Bacteria</taxon>
        <taxon>Candidatus Desantisiibacteriota</taxon>
    </lineage>
</organism>
<feature type="compositionally biased region" description="Basic and acidic residues" evidence="2">
    <location>
        <begin position="242"/>
        <end position="262"/>
    </location>
</feature>
<dbReference type="Gene3D" id="1.10.287.470">
    <property type="entry name" value="Helix hairpin bin"/>
    <property type="match status" value="1"/>
</dbReference>
<feature type="domain" description="Multidrug resistance protein MdtA-like alpha-helical hairpin" evidence="3">
    <location>
        <begin position="13"/>
        <end position="81"/>
    </location>
</feature>
<dbReference type="SUPFAM" id="SSF111369">
    <property type="entry name" value="HlyD-like secretion proteins"/>
    <property type="match status" value="1"/>
</dbReference>
<gene>
    <name evidence="5" type="ORF">COY52_12905</name>
</gene>
<evidence type="ECO:0000313" key="5">
    <source>
        <dbReference type="EMBL" id="PIZ14355.1"/>
    </source>
</evidence>
<evidence type="ECO:0000256" key="2">
    <source>
        <dbReference type="SAM" id="MobiDB-lite"/>
    </source>
</evidence>
<dbReference type="InterPro" id="IPR058792">
    <property type="entry name" value="Beta-barrel_RND_2"/>
</dbReference>
<dbReference type="PANTHER" id="PTHR30469">
    <property type="entry name" value="MULTIDRUG RESISTANCE PROTEIN MDTA"/>
    <property type="match status" value="1"/>
</dbReference>
<sequence>IAQIDPAPFKAKLDQADANLTKARIAVDDSKRTLDRNTELFAKNLIARSDKDAAETTYQNALAQMKQAQASYDLAMTDLKNTTITSPISGIVVNRNMNPGQTVAASFSAPTLFTIAQDLSEMQIEANIDEGDIGRIKKGQEAVFTVDAFPEENFSGRVSQVRIAPEIVQRVVTYTVVIGVSNDELLLKPGMTANISIVTDRRNDIFKVANTALRFKPSADVLQQIAQKNNNREKPVVDTVTEKPKAAGRERTSKMAGGEKQRALAGPEGQRGASRQEQKKPAGNFGTLWVFDGKTIRSVRVKTGITDGVSTEVESQEIAEGTQAVIGINANGKGSGTGTAAPFGMGGPGMRVRR</sequence>
<dbReference type="Pfam" id="PF25876">
    <property type="entry name" value="HH_MFP_RND"/>
    <property type="match status" value="1"/>
</dbReference>
<comment type="caution">
    <text evidence="5">The sequence shown here is derived from an EMBL/GenBank/DDBJ whole genome shotgun (WGS) entry which is preliminary data.</text>
</comment>
<feature type="non-terminal residue" evidence="5">
    <location>
        <position position="1"/>
    </location>
</feature>
<dbReference type="InterPro" id="IPR006143">
    <property type="entry name" value="RND_pump_MFP"/>
</dbReference>
<comment type="similarity">
    <text evidence="1">Belongs to the membrane fusion protein (MFP) (TC 8.A.1) family.</text>
</comment>
<dbReference type="Gene3D" id="2.40.30.170">
    <property type="match status" value="1"/>
</dbReference>
<proteinExistence type="inferred from homology"/>
<accession>A0A2M7S446</accession>
<feature type="domain" description="CusB-like beta-barrel" evidence="4">
    <location>
        <begin position="124"/>
        <end position="199"/>
    </location>
</feature>
<evidence type="ECO:0000259" key="3">
    <source>
        <dbReference type="Pfam" id="PF25876"/>
    </source>
</evidence>